<reference evidence="2 3" key="1">
    <citation type="journal article" date="2019" name="Nat. Commun.">
        <title>A new type of DNA phosphorothioation-based antiviral system in archaea.</title>
        <authorList>
            <person name="Xiong L."/>
            <person name="Liu S."/>
            <person name="Chen S."/>
            <person name="Xiao Y."/>
            <person name="Zhu B."/>
            <person name="Gao Y."/>
            <person name="Zhang Y."/>
            <person name="Chen B."/>
            <person name="Luo J."/>
            <person name="Deng Z."/>
            <person name="Chen X."/>
            <person name="Wang L."/>
            <person name="Chen S."/>
        </authorList>
    </citation>
    <scope>NUCLEOTIDE SEQUENCE [LARGE SCALE GENOMIC DNA]</scope>
    <source>
        <strain evidence="2 3">JCM 10635</strain>
    </source>
</reference>
<keyword evidence="1" id="KW-0812">Transmembrane</keyword>
<sequence>MTNNLIWSSCLSYCCLRFYFINIPTRWCSHWGIYIYIQISYTTISIMAVMCFGKDIHFTQIFKIFSITFMIFY</sequence>
<protein>
    <submittedName>
        <fullName evidence="2">Uncharacterized protein</fullName>
    </submittedName>
</protein>
<accession>A0A4D6HMV2</accession>
<keyword evidence="1" id="KW-0472">Membrane</keyword>
<keyword evidence="1" id="KW-1133">Transmembrane helix</keyword>
<dbReference type="Proteomes" id="UP000296822">
    <property type="component" value="Chromosome"/>
</dbReference>
<feature type="transmembrane region" description="Helical" evidence="1">
    <location>
        <begin position="33"/>
        <end position="53"/>
    </location>
</feature>
<name>A0A4D6HMV2_9EURY</name>
<dbReference type="AlphaFoldDB" id="A0A4D6HMV2"/>
<dbReference type="EMBL" id="CP031305">
    <property type="protein sequence ID" value="QCC55484.1"/>
    <property type="molecule type" value="Genomic_DNA"/>
</dbReference>
<proteinExistence type="predicted"/>
<evidence type="ECO:0000313" key="2">
    <source>
        <dbReference type="EMBL" id="QCC55484.1"/>
    </source>
</evidence>
<evidence type="ECO:0000256" key="1">
    <source>
        <dbReference type="SAM" id="Phobius"/>
    </source>
</evidence>
<evidence type="ECO:0000313" key="3">
    <source>
        <dbReference type="Proteomes" id="UP000296822"/>
    </source>
</evidence>
<dbReference type="KEGG" id="nbg:DV706_14015"/>
<organism evidence="2 3">
    <name type="scientific">Natronorubrum bangense</name>
    <dbReference type="NCBI Taxonomy" id="61858"/>
    <lineage>
        <taxon>Archaea</taxon>
        <taxon>Methanobacteriati</taxon>
        <taxon>Methanobacteriota</taxon>
        <taxon>Stenosarchaea group</taxon>
        <taxon>Halobacteria</taxon>
        <taxon>Halobacteriales</taxon>
        <taxon>Natrialbaceae</taxon>
        <taxon>Natronorubrum</taxon>
    </lineage>
</organism>
<gene>
    <name evidence="2" type="ORF">DV706_14015</name>
</gene>